<dbReference type="OrthoDB" id="8419862at2"/>
<organism evidence="3 4">
    <name type="scientific">Sulfuricaulis limicola</name>
    <dbReference type="NCBI Taxonomy" id="1620215"/>
    <lineage>
        <taxon>Bacteria</taxon>
        <taxon>Pseudomonadati</taxon>
        <taxon>Pseudomonadota</taxon>
        <taxon>Gammaproteobacteria</taxon>
        <taxon>Acidiferrobacterales</taxon>
        <taxon>Acidiferrobacteraceae</taxon>
        <taxon>Sulfuricaulis</taxon>
    </lineage>
</organism>
<feature type="transmembrane region" description="Helical" evidence="1">
    <location>
        <begin position="81"/>
        <end position="102"/>
    </location>
</feature>
<dbReference type="KEGG" id="slim:SCL_2366"/>
<dbReference type="InterPro" id="IPR008457">
    <property type="entry name" value="Cu-R_CopD_dom"/>
</dbReference>
<dbReference type="EMBL" id="AP014879">
    <property type="protein sequence ID" value="BAV34643.1"/>
    <property type="molecule type" value="Genomic_DNA"/>
</dbReference>
<dbReference type="AlphaFoldDB" id="A0A1B4XIM4"/>
<accession>A0A1B4XIM4</accession>
<proteinExistence type="predicted"/>
<reference evidence="3 4" key="1">
    <citation type="submission" date="2015-05" db="EMBL/GenBank/DDBJ databases">
        <title>Complete genome sequence of a sulfur-oxidizing gammaproteobacterium strain HA5.</title>
        <authorList>
            <person name="Miura A."/>
            <person name="Kojima H."/>
            <person name="Fukui M."/>
        </authorList>
    </citation>
    <scope>NUCLEOTIDE SEQUENCE [LARGE SCALE GENOMIC DNA]</scope>
    <source>
        <strain evidence="3 4">HA5</strain>
    </source>
</reference>
<evidence type="ECO:0000256" key="1">
    <source>
        <dbReference type="SAM" id="Phobius"/>
    </source>
</evidence>
<keyword evidence="4" id="KW-1185">Reference proteome</keyword>
<keyword evidence="1" id="KW-1133">Transmembrane helix</keyword>
<keyword evidence="1" id="KW-0812">Transmembrane</keyword>
<feature type="transmembrane region" description="Helical" evidence="1">
    <location>
        <begin position="130"/>
        <end position="152"/>
    </location>
</feature>
<evidence type="ECO:0000313" key="3">
    <source>
        <dbReference type="EMBL" id="BAV34643.1"/>
    </source>
</evidence>
<dbReference type="InParanoid" id="A0A1B4XIM4"/>
<sequence>MPVAITLHILSAVVWVGGMFFAWMALRPVAARLLEPPLRLPLWSQTFARFFPWVWAAVMLLPASGYWMIFESFEGMQNVGLHVHVMQLFGLVMIGIYLHVFFAPYRGMHRAIAAGDLPAAGKHLAVIRRLIGINLILGLITIVTATGGAYWLSNIRLF</sequence>
<dbReference type="Proteomes" id="UP000243180">
    <property type="component" value="Chromosome"/>
</dbReference>
<feature type="transmembrane region" description="Helical" evidence="1">
    <location>
        <begin position="6"/>
        <end position="26"/>
    </location>
</feature>
<evidence type="ECO:0000259" key="2">
    <source>
        <dbReference type="Pfam" id="PF05425"/>
    </source>
</evidence>
<dbReference type="Pfam" id="PF05425">
    <property type="entry name" value="CopD"/>
    <property type="match status" value="1"/>
</dbReference>
<dbReference type="RefSeq" id="WP_096361361.1">
    <property type="nucleotide sequence ID" value="NZ_AP014879.1"/>
</dbReference>
<dbReference type="GO" id="GO:0016020">
    <property type="term" value="C:membrane"/>
    <property type="evidence" value="ECO:0007669"/>
    <property type="project" value="InterPro"/>
</dbReference>
<feature type="domain" description="Copper resistance protein D" evidence="2">
    <location>
        <begin position="45"/>
        <end position="145"/>
    </location>
</feature>
<feature type="transmembrane region" description="Helical" evidence="1">
    <location>
        <begin position="47"/>
        <end position="69"/>
    </location>
</feature>
<protein>
    <submittedName>
        <fullName evidence="3">Membrane protein</fullName>
    </submittedName>
</protein>
<evidence type="ECO:0000313" key="4">
    <source>
        <dbReference type="Proteomes" id="UP000243180"/>
    </source>
</evidence>
<name>A0A1B4XIM4_9GAMM</name>
<gene>
    <name evidence="3" type="ORF">SCL_2366</name>
</gene>
<keyword evidence="1" id="KW-0472">Membrane</keyword>